<reference evidence="1" key="1">
    <citation type="submission" date="2022-02" db="EMBL/GenBank/DDBJ databases">
        <title>Plant Genome Project.</title>
        <authorList>
            <person name="Zhang R.-G."/>
        </authorList>
    </citation>
    <scope>NUCLEOTIDE SEQUENCE</scope>
    <source>
        <strain evidence="1">AT1</strain>
    </source>
</reference>
<dbReference type="Proteomes" id="UP001062846">
    <property type="component" value="Chromosome 5"/>
</dbReference>
<accession>A0ACC0NSZ9</accession>
<protein>
    <submittedName>
        <fullName evidence="1">Uncharacterized protein</fullName>
    </submittedName>
</protein>
<dbReference type="EMBL" id="CM046392">
    <property type="protein sequence ID" value="KAI8555718.1"/>
    <property type="molecule type" value="Genomic_DNA"/>
</dbReference>
<comment type="caution">
    <text evidence="1">The sequence shown here is derived from an EMBL/GenBank/DDBJ whole genome shotgun (WGS) entry which is preliminary data.</text>
</comment>
<proteinExistence type="predicted"/>
<name>A0ACC0NSZ9_RHOML</name>
<evidence type="ECO:0000313" key="2">
    <source>
        <dbReference type="Proteomes" id="UP001062846"/>
    </source>
</evidence>
<gene>
    <name evidence="1" type="ORF">RHMOL_Rhmol05G0196700</name>
</gene>
<keyword evidence="2" id="KW-1185">Reference proteome</keyword>
<sequence length="80" mass="9007">MGLNFARFRFQVLAKQRVGMALLSLTATASVRLSPFMATLAANVTFVSGLFAWMVAQSVKVLNFFVEKKWDLRIMFASAW</sequence>
<organism evidence="1 2">
    <name type="scientific">Rhododendron molle</name>
    <name type="common">Chinese azalea</name>
    <name type="synonym">Azalea mollis</name>
    <dbReference type="NCBI Taxonomy" id="49168"/>
    <lineage>
        <taxon>Eukaryota</taxon>
        <taxon>Viridiplantae</taxon>
        <taxon>Streptophyta</taxon>
        <taxon>Embryophyta</taxon>
        <taxon>Tracheophyta</taxon>
        <taxon>Spermatophyta</taxon>
        <taxon>Magnoliopsida</taxon>
        <taxon>eudicotyledons</taxon>
        <taxon>Gunneridae</taxon>
        <taxon>Pentapetalae</taxon>
        <taxon>asterids</taxon>
        <taxon>Ericales</taxon>
        <taxon>Ericaceae</taxon>
        <taxon>Ericoideae</taxon>
        <taxon>Rhodoreae</taxon>
        <taxon>Rhododendron</taxon>
    </lineage>
</organism>
<evidence type="ECO:0000313" key="1">
    <source>
        <dbReference type="EMBL" id="KAI8555718.1"/>
    </source>
</evidence>